<dbReference type="FunFam" id="3.40.50.300:FF:000220">
    <property type="entry name" value="ATP-dependent protease ATPase subunit HslU"/>
    <property type="match status" value="1"/>
</dbReference>
<dbReference type="HAMAP" id="MF_00249">
    <property type="entry name" value="HslU"/>
    <property type="match status" value="1"/>
</dbReference>
<dbReference type="NCBIfam" id="TIGR00390">
    <property type="entry name" value="hslU"/>
    <property type="match status" value="1"/>
</dbReference>
<proteinExistence type="inferred from homology"/>
<feature type="domain" description="AAA+ ATPase" evidence="9">
    <location>
        <begin position="49"/>
        <end position="340"/>
    </location>
</feature>
<dbReference type="EMBL" id="JAAZQD010000006">
    <property type="protein sequence ID" value="NKZ40061.1"/>
    <property type="molecule type" value="Genomic_DNA"/>
</dbReference>
<dbReference type="PANTHER" id="PTHR48102:SF3">
    <property type="entry name" value="ATP-DEPENDENT PROTEASE ATPASE SUBUNIT HSLU"/>
    <property type="match status" value="1"/>
</dbReference>
<evidence type="ECO:0000256" key="6">
    <source>
        <dbReference type="ARBA" id="ARBA00023186"/>
    </source>
</evidence>
<feature type="domain" description="Clp ATPase C-terminal" evidence="10">
    <location>
        <begin position="343"/>
        <end position="439"/>
    </location>
</feature>
<feature type="compositionally biased region" description="Polar residues" evidence="8">
    <location>
        <begin position="139"/>
        <end position="158"/>
    </location>
</feature>
<evidence type="ECO:0000313" key="11">
    <source>
        <dbReference type="EMBL" id="NKZ40061.1"/>
    </source>
</evidence>
<keyword evidence="11" id="KW-0645">Protease</keyword>
<evidence type="ECO:0000256" key="2">
    <source>
        <dbReference type="ARBA" id="ARBA00009771"/>
    </source>
</evidence>
<feature type="binding site" evidence="7">
    <location>
        <position position="261"/>
    </location>
    <ligand>
        <name>ATP</name>
        <dbReference type="ChEBI" id="CHEBI:30616"/>
    </ligand>
</feature>
<accession>A0A846ZRQ0</accession>
<dbReference type="RefSeq" id="WP_113065500.1">
    <property type="nucleotide sequence ID" value="NZ_JAAZQD010000006.1"/>
</dbReference>
<keyword evidence="12" id="KW-1185">Reference proteome</keyword>
<comment type="function">
    <text evidence="7">ATPase subunit of a proteasome-like degradation complex; this subunit has chaperone activity. The binding of ATP and its subsequent hydrolysis by HslU are essential for unfolding of protein substrates subsequently hydrolyzed by HslV. HslU recognizes the N-terminal part of its protein substrates and unfolds these before they are guided to HslV for hydrolysis.</text>
</comment>
<evidence type="ECO:0000259" key="9">
    <source>
        <dbReference type="SMART" id="SM00382"/>
    </source>
</evidence>
<dbReference type="Proteomes" id="UP000541636">
    <property type="component" value="Unassembled WGS sequence"/>
</dbReference>
<dbReference type="NCBIfam" id="NF003544">
    <property type="entry name" value="PRK05201.1"/>
    <property type="match status" value="1"/>
</dbReference>
<dbReference type="CDD" id="cd19498">
    <property type="entry name" value="RecA-like_HslU"/>
    <property type="match status" value="1"/>
</dbReference>
<dbReference type="FunFam" id="3.40.50.300:FF:000213">
    <property type="entry name" value="ATP-dependent protease ATPase subunit HslU"/>
    <property type="match status" value="1"/>
</dbReference>
<feature type="binding site" evidence="7">
    <location>
        <begin position="60"/>
        <end position="65"/>
    </location>
    <ligand>
        <name>ATP</name>
        <dbReference type="ChEBI" id="CHEBI:30616"/>
    </ligand>
</feature>
<dbReference type="Pfam" id="PF07724">
    <property type="entry name" value="AAA_2"/>
    <property type="match status" value="1"/>
</dbReference>
<comment type="similarity">
    <text evidence="2 7">Belongs to the ClpX chaperone family. HslU subfamily.</text>
</comment>
<dbReference type="Pfam" id="PF00004">
    <property type="entry name" value="AAA"/>
    <property type="match status" value="1"/>
</dbReference>
<dbReference type="Gene3D" id="3.40.50.300">
    <property type="entry name" value="P-loop containing nucleotide triphosphate hydrolases"/>
    <property type="match status" value="2"/>
</dbReference>
<dbReference type="GO" id="GO:0008233">
    <property type="term" value="F:peptidase activity"/>
    <property type="evidence" value="ECO:0007669"/>
    <property type="project" value="UniProtKB-KW"/>
</dbReference>
<dbReference type="GO" id="GO:0036402">
    <property type="term" value="F:proteasome-activating activity"/>
    <property type="evidence" value="ECO:0007669"/>
    <property type="project" value="UniProtKB-UniRule"/>
</dbReference>
<dbReference type="GO" id="GO:0016887">
    <property type="term" value="F:ATP hydrolysis activity"/>
    <property type="evidence" value="ECO:0007669"/>
    <property type="project" value="InterPro"/>
</dbReference>
<evidence type="ECO:0000256" key="4">
    <source>
        <dbReference type="ARBA" id="ARBA00022741"/>
    </source>
</evidence>
<dbReference type="GO" id="GO:0005524">
    <property type="term" value="F:ATP binding"/>
    <property type="evidence" value="ECO:0007669"/>
    <property type="project" value="UniProtKB-UniRule"/>
</dbReference>
<gene>
    <name evidence="7 11" type="primary">hslU</name>
    <name evidence="11" type="ORF">HF690_13970</name>
</gene>
<dbReference type="InterPro" id="IPR027417">
    <property type="entry name" value="P-loop_NTPase"/>
</dbReference>
<dbReference type="GO" id="GO:0009376">
    <property type="term" value="C:HslUV protease complex"/>
    <property type="evidence" value="ECO:0007669"/>
    <property type="project" value="UniProtKB-UniRule"/>
</dbReference>
<evidence type="ECO:0000256" key="8">
    <source>
        <dbReference type="SAM" id="MobiDB-lite"/>
    </source>
</evidence>
<name>A0A846ZRQ0_9GAMM</name>
<feature type="binding site" evidence="7">
    <location>
        <position position="329"/>
    </location>
    <ligand>
        <name>ATP</name>
        <dbReference type="ChEBI" id="CHEBI:30616"/>
    </ligand>
</feature>
<feature type="binding site" evidence="7">
    <location>
        <position position="401"/>
    </location>
    <ligand>
        <name>ATP</name>
        <dbReference type="ChEBI" id="CHEBI:30616"/>
    </ligand>
</feature>
<dbReference type="InterPro" id="IPR050052">
    <property type="entry name" value="ATP-dep_Clp_protease_ClpX"/>
</dbReference>
<dbReference type="SMART" id="SM01086">
    <property type="entry name" value="ClpB_D2-small"/>
    <property type="match status" value="1"/>
</dbReference>
<dbReference type="AlphaFoldDB" id="A0A846ZRQ0"/>
<evidence type="ECO:0000256" key="1">
    <source>
        <dbReference type="ARBA" id="ARBA00004496"/>
    </source>
</evidence>
<evidence type="ECO:0000256" key="3">
    <source>
        <dbReference type="ARBA" id="ARBA00022490"/>
    </source>
</evidence>
<dbReference type="SMART" id="SM00382">
    <property type="entry name" value="AAA"/>
    <property type="match status" value="1"/>
</dbReference>
<dbReference type="SUPFAM" id="SSF52540">
    <property type="entry name" value="P-loop containing nucleoside triphosphate hydrolases"/>
    <property type="match status" value="1"/>
</dbReference>
<dbReference type="Gene3D" id="1.10.8.10">
    <property type="entry name" value="DNA helicase RuvA subunit, C-terminal domain"/>
    <property type="match status" value="2"/>
</dbReference>
<keyword evidence="5 7" id="KW-0067">ATP-binding</keyword>
<evidence type="ECO:0000256" key="5">
    <source>
        <dbReference type="ARBA" id="ARBA00022840"/>
    </source>
</evidence>
<dbReference type="PANTHER" id="PTHR48102">
    <property type="entry name" value="ATP-DEPENDENT CLP PROTEASE ATP-BINDING SUBUNIT CLPX-LIKE, MITOCHONDRIAL-RELATED"/>
    <property type="match status" value="1"/>
</dbReference>
<reference evidence="11 12" key="1">
    <citation type="journal article" date="2017" name="Int. J. Syst. Evol. Microbiol.">
        <title>Oleiagrimonas citrea sp. nov., a marine bacterium isolated from tidal flat sediment and emended description of the genus Oleiagrimonas Fang et al. 2015 and Oleiagrimonas soli.</title>
        <authorList>
            <person name="Yang S.H."/>
            <person name="Seo H.S."/>
            <person name="Seong C.N."/>
            <person name="Kwon K.K."/>
        </authorList>
    </citation>
    <scope>NUCLEOTIDE SEQUENCE [LARGE SCALE GENOMIC DNA]</scope>
    <source>
        <strain evidence="11 12">MEBiC09124</strain>
    </source>
</reference>
<keyword evidence="6 7" id="KW-0143">Chaperone</keyword>
<sequence length="451" mass="50320">MTELTPREIVNELDRYIIGQNDAKRAVAIALRNRWRRMQLEPAMRNEVTPKNILMIGPTGVGKTEIARRLATLANAPFVKVEATKFTEVGYVGKDVESIIRDLADQAFKLTREQATKRVRTQAEDHAEDRILDALLPRRQTSAPTDWSQDQASPTAIESDTRQKLRKQLREGALDDREIELDVSMNVGVEIMSPPGMEEMSQQLQQMFANMGGGKTQKRKLTIANARPMLIEEEASKLVNEEEIRAAAVEAAEQNGIVFLDEIDKVAQRSEFGGGSASGVSREGVQRDLLPLVEGSTVSTKYGPIKTDHMLFIASGAFSLAKPSDLIPELQGRLPIRVELSALSVDDFKRILREPNNALTKQYVALLDTEGVNLVFEDSGIDRLAEVAFQVNARTENIGARRLHTVLERLLENISYEATDKSGEKYVIDAEYVDNTLVSLVEDEDLSRYIL</sequence>
<dbReference type="GO" id="GO:0043335">
    <property type="term" value="P:protein unfolding"/>
    <property type="evidence" value="ECO:0007669"/>
    <property type="project" value="UniProtKB-UniRule"/>
</dbReference>
<evidence type="ECO:0000313" key="12">
    <source>
        <dbReference type="Proteomes" id="UP000541636"/>
    </source>
</evidence>
<keyword evidence="3 7" id="KW-0963">Cytoplasm</keyword>
<evidence type="ECO:0000256" key="7">
    <source>
        <dbReference type="HAMAP-Rule" id="MF_00249"/>
    </source>
</evidence>
<dbReference type="Gene3D" id="1.10.8.60">
    <property type="match status" value="1"/>
</dbReference>
<evidence type="ECO:0000259" key="10">
    <source>
        <dbReference type="SMART" id="SM01086"/>
    </source>
</evidence>
<comment type="subunit">
    <text evidence="7">A double ring-shaped homohexamer of HslV is capped on each side by a ring-shaped HslU homohexamer. The assembly of the HslU/HslV complex is dependent on binding of ATP.</text>
</comment>
<dbReference type="InterPro" id="IPR004491">
    <property type="entry name" value="HslU"/>
</dbReference>
<dbReference type="InterPro" id="IPR003593">
    <property type="entry name" value="AAA+_ATPase"/>
</dbReference>
<keyword evidence="4 7" id="KW-0547">Nucleotide-binding</keyword>
<comment type="caution">
    <text evidence="11">The sequence shown here is derived from an EMBL/GenBank/DDBJ whole genome shotgun (WGS) entry which is preliminary data.</text>
</comment>
<dbReference type="InterPro" id="IPR003959">
    <property type="entry name" value="ATPase_AAA_core"/>
</dbReference>
<comment type="subcellular location">
    <subcellularLocation>
        <location evidence="1 7">Cytoplasm</location>
    </subcellularLocation>
</comment>
<protein>
    <recommendedName>
        <fullName evidence="7">ATP-dependent protease ATPase subunit HslU</fullName>
    </recommendedName>
    <alternativeName>
        <fullName evidence="7">Unfoldase HslU</fullName>
    </alternativeName>
</protein>
<organism evidence="11 12">
    <name type="scientific">Oleiagrimonas citrea</name>
    <dbReference type="NCBI Taxonomy" id="1665687"/>
    <lineage>
        <taxon>Bacteria</taxon>
        <taxon>Pseudomonadati</taxon>
        <taxon>Pseudomonadota</taxon>
        <taxon>Gammaproteobacteria</taxon>
        <taxon>Lysobacterales</taxon>
        <taxon>Rhodanobacteraceae</taxon>
        <taxon>Oleiagrimonas</taxon>
    </lineage>
</organism>
<feature type="binding site" evidence="7">
    <location>
        <position position="18"/>
    </location>
    <ligand>
        <name>ATP</name>
        <dbReference type="ChEBI" id="CHEBI:30616"/>
    </ligand>
</feature>
<keyword evidence="11" id="KW-0378">Hydrolase</keyword>
<feature type="region of interest" description="Disordered" evidence="8">
    <location>
        <begin position="136"/>
        <end position="163"/>
    </location>
</feature>
<dbReference type="InterPro" id="IPR019489">
    <property type="entry name" value="Clp_ATPase_C"/>
</dbReference>